<dbReference type="SUPFAM" id="SSF110849">
    <property type="entry name" value="ParB/Sulfiredoxin"/>
    <property type="match status" value="1"/>
</dbReference>
<accession>A0ABM7WSN8</accession>
<dbReference type="Proteomes" id="UP001162891">
    <property type="component" value="Chromosome"/>
</dbReference>
<evidence type="ECO:0000259" key="2">
    <source>
        <dbReference type="SMART" id="SM00470"/>
    </source>
</evidence>
<evidence type="ECO:0000313" key="4">
    <source>
        <dbReference type="Proteomes" id="UP001162891"/>
    </source>
</evidence>
<feature type="domain" description="ParB-like N-terminal" evidence="2">
    <location>
        <begin position="18"/>
        <end position="112"/>
    </location>
</feature>
<keyword evidence="4" id="KW-1185">Reference proteome</keyword>
<dbReference type="InterPro" id="IPR036086">
    <property type="entry name" value="ParB/Sulfiredoxin_sf"/>
</dbReference>
<feature type="compositionally biased region" description="Low complexity" evidence="1">
    <location>
        <begin position="194"/>
        <end position="204"/>
    </location>
</feature>
<evidence type="ECO:0000256" key="1">
    <source>
        <dbReference type="SAM" id="MobiDB-lite"/>
    </source>
</evidence>
<feature type="region of interest" description="Disordered" evidence="1">
    <location>
        <begin position="185"/>
        <end position="204"/>
    </location>
</feature>
<organism evidence="3 4">
    <name type="scientific">Anaeromyxobacter oryzae</name>
    <dbReference type="NCBI Taxonomy" id="2918170"/>
    <lineage>
        <taxon>Bacteria</taxon>
        <taxon>Pseudomonadati</taxon>
        <taxon>Myxococcota</taxon>
        <taxon>Myxococcia</taxon>
        <taxon>Myxococcales</taxon>
        <taxon>Cystobacterineae</taxon>
        <taxon>Anaeromyxobacteraceae</taxon>
        <taxon>Anaeromyxobacter</taxon>
    </lineage>
</organism>
<reference evidence="4" key="1">
    <citation type="journal article" date="2022" name="Int. J. Syst. Evol. Microbiol.">
        <title>Anaeromyxobacter oryzae sp. nov., Anaeromyxobacter diazotrophicus sp. nov. and Anaeromyxobacter paludicola sp. nov., isolated from paddy soils.</title>
        <authorList>
            <person name="Itoh H."/>
            <person name="Xu Z."/>
            <person name="Mise K."/>
            <person name="Masuda Y."/>
            <person name="Ushijima N."/>
            <person name="Hayakawa C."/>
            <person name="Shiratori Y."/>
            <person name="Senoo K."/>
        </authorList>
    </citation>
    <scope>NUCLEOTIDE SEQUENCE [LARGE SCALE GENOMIC DNA]</scope>
    <source>
        <strain evidence="4">Red232</strain>
    </source>
</reference>
<gene>
    <name evidence="3" type="ORF">AMOR_14400</name>
</gene>
<proteinExistence type="predicted"/>
<protein>
    <recommendedName>
        <fullName evidence="2">ParB-like N-terminal domain-containing protein</fullName>
    </recommendedName>
</protein>
<dbReference type="Gene3D" id="3.90.1530.30">
    <property type="match status" value="1"/>
</dbReference>
<dbReference type="EMBL" id="AP025591">
    <property type="protein sequence ID" value="BDG02444.1"/>
    <property type="molecule type" value="Genomic_DNA"/>
</dbReference>
<dbReference type="InterPro" id="IPR003115">
    <property type="entry name" value="ParB_N"/>
</dbReference>
<dbReference type="SMART" id="SM00470">
    <property type="entry name" value="ParB"/>
    <property type="match status" value="1"/>
</dbReference>
<dbReference type="Pfam" id="PF02195">
    <property type="entry name" value="ParB_N"/>
    <property type="match status" value="1"/>
</dbReference>
<sequence>MELEPRTTAPAHATGAVEFVPLSAVADDVTFRLREEEDVSALAASIGRLGQLAPVELRLVPGAPAEAPRYQVVAGFRRIAALRMLMRERVLARVHRALDDDDAWGLALGHALLTEPLDRDALWRLRERLQESGAAPWADELLDEALVRAPIEPELRERFFEFLGGAPAADAPAATPDAEDLAVRAAAEAEDAPRPAAAGGAEVEVTPEELVDDLAARLYEVSTDLAVALDAWRELPAGGRRTILEQVRWIAGLLPHLEGEGEDP</sequence>
<name>A0ABM7WSN8_9BACT</name>
<evidence type="ECO:0000313" key="3">
    <source>
        <dbReference type="EMBL" id="BDG02444.1"/>
    </source>
</evidence>
<dbReference type="RefSeq" id="WP_248360101.1">
    <property type="nucleotide sequence ID" value="NZ_AP025591.1"/>
</dbReference>